<proteinExistence type="predicted"/>
<evidence type="ECO:0000313" key="2">
    <source>
        <dbReference type="EMBL" id="VEH14993.1"/>
    </source>
</evidence>
<dbReference type="AlphaFoldDB" id="A0A448L4U6"/>
<gene>
    <name evidence="2" type="ORF">NCTC13071_00979</name>
</gene>
<evidence type="ECO:0000313" key="3">
    <source>
        <dbReference type="Proteomes" id="UP000274578"/>
    </source>
</evidence>
<accession>A0A448L4U6</accession>
<dbReference type="KEGG" id="poc:NCTC13071_00979"/>
<feature type="signal peptide" evidence="1">
    <location>
        <begin position="1"/>
        <end position="21"/>
    </location>
</feature>
<dbReference type="GeneID" id="85011846"/>
<evidence type="ECO:0000256" key="1">
    <source>
        <dbReference type="SAM" id="SignalP"/>
    </source>
</evidence>
<feature type="chain" id="PRO_5018998393" description="Outer membrane protein beta-barrel domain-containing protein" evidence="1">
    <location>
        <begin position="22"/>
        <end position="261"/>
    </location>
</feature>
<organism evidence="2 3">
    <name type="scientific">Segatella oris</name>
    <dbReference type="NCBI Taxonomy" id="28135"/>
    <lineage>
        <taxon>Bacteria</taxon>
        <taxon>Pseudomonadati</taxon>
        <taxon>Bacteroidota</taxon>
        <taxon>Bacteroidia</taxon>
        <taxon>Bacteroidales</taxon>
        <taxon>Prevotellaceae</taxon>
        <taxon>Segatella</taxon>
    </lineage>
</organism>
<dbReference type="Proteomes" id="UP000274578">
    <property type="component" value="Chromosome 1"/>
</dbReference>
<dbReference type="RefSeq" id="WP_025879611.1">
    <property type="nucleotide sequence ID" value="NZ_LR134384.1"/>
</dbReference>
<evidence type="ECO:0008006" key="4">
    <source>
        <dbReference type="Google" id="ProtNLM"/>
    </source>
</evidence>
<name>A0A448L4U6_9BACT</name>
<sequence length="261" mass="29145">MNFKTSFLLAICSLMPLHGMATNDKDNASKRWSLQTSFGGTTLTDNTPDGQDFYMGDEEGNYFALSADYFLKNRLALTGGLYYEQEGIATYYASGIGLKKVNMLGIEGGIKWYFFPKKWIIQPHIGALVQTNFLNLGHMKGSEEHELKQGYPGSHVQLDYDVQCPALAVKPRVGLDLRVISTVSLCFAYDLSFGLWGHHRADVRFLDHPLTGQICHYQADNIRSAFSLGVKIDFPTKPISDTAVNNLLMILSSWIGSKAYH</sequence>
<keyword evidence="1" id="KW-0732">Signal</keyword>
<protein>
    <recommendedName>
        <fullName evidence="4">Outer membrane protein beta-barrel domain-containing protein</fullName>
    </recommendedName>
</protein>
<reference evidence="2 3" key="1">
    <citation type="submission" date="2018-12" db="EMBL/GenBank/DDBJ databases">
        <authorList>
            <consortium name="Pathogen Informatics"/>
        </authorList>
    </citation>
    <scope>NUCLEOTIDE SEQUENCE [LARGE SCALE GENOMIC DNA]</scope>
    <source>
        <strain evidence="2 3">NCTC13071</strain>
    </source>
</reference>
<dbReference type="EMBL" id="LR134384">
    <property type="protein sequence ID" value="VEH14993.1"/>
    <property type="molecule type" value="Genomic_DNA"/>
</dbReference>